<sequence length="484" mass="52737">MAVDLVTELDPGQTLRGLELMVVRRRAVEVDELLLVARWCELQSTDPRDDPRPHPERPLPPGSDRLVRLGGVGTPSVRELTLAELGIARGVHVLSARAVAADVLDLRFRLPRTWEVFLDGRCDAWVARRVASMSRKLSVQGAALVDAAVAEVIGSEAPGRVLAIAEAKVVEADVAAHEEAVAAEKRRRYVSLTRTDEHGLRTVIARIGAGDAAYVDAVVTRVADILATRPEHTDTTRDVLRALAFGWLARPAELLTLLLEHTEEPEEDPEVPSRALAFPADLLPALRAVDPKQLRPKAVLYVHLHEAALTGTPAVARVEGIGPHTLSQLKDLLAGTDVVVKPVIDLTDRVSVNCYEHPTRIAERVHLEQPGDTFPHARTVSRSLDLDHRRAYRAQGPPGQTGLDTSQPLGRTAHRAKTHLGYQVKPVPGGGTLWRTPHALVRVVDEHGTHHVTPAEAAALTGTDAYERAITRVVIQVRTGQITR</sequence>
<proteinExistence type="predicted"/>
<gene>
    <name evidence="2" type="ORF">H5V45_16590</name>
</gene>
<organism evidence="2 3">
    <name type="scientific">Nocardioides luti</name>
    <dbReference type="NCBI Taxonomy" id="2761101"/>
    <lineage>
        <taxon>Bacteria</taxon>
        <taxon>Bacillati</taxon>
        <taxon>Actinomycetota</taxon>
        <taxon>Actinomycetes</taxon>
        <taxon>Propionibacteriales</taxon>
        <taxon>Nocardioidaceae</taxon>
        <taxon>Nocardioides</taxon>
    </lineage>
</organism>
<evidence type="ECO:0000313" key="2">
    <source>
        <dbReference type="EMBL" id="MBB6628945.1"/>
    </source>
</evidence>
<feature type="region of interest" description="Disordered" evidence="1">
    <location>
        <begin position="45"/>
        <end position="65"/>
    </location>
</feature>
<feature type="compositionally biased region" description="Basic and acidic residues" evidence="1">
    <location>
        <begin position="46"/>
        <end position="57"/>
    </location>
</feature>
<accession>A0A7X0RIV4</accession>
<evidence type="ECO:0008006" key="4">
    <source>
        <dbReference type="Google" id="ProtNLM"/>
    </source>
</evidence>
<comment type="caution">
    <text evidence="2">The sequence shown here is derived from an EMBL/GenBank/DDBJ whole genome shotgun (WGS) entry which is preliminary data.</text>
</comment>
<evidence type="ECO:0000256" key="1">
    <source>
        <dbReference type="SAM" id="MobiDB-lite"/>
    </source>
</evidence>
<name>A0A7X0RIV4_9ACTN</name>
<keyword evidence="3" id="KW-1185">Reference proteome</keyword>
<reference evidence="2 3" key="1">
    <citation type="submission" date="2020-08" db="EMBL/GenBank/DDBJ databases">
        <authorList>
            <person name="Seo M.-J."/>
        </authorList>
    </citation>
    <scope>NUCLEOTIDE SEQUENCE [LARGE SCALE GENOMIC DNA]</scope>
    <source>
        <strain evidence="2 3">KIGAM211</strain>
    </source>
</reference>
<evidence type="ECO:0000313" key="3">
    <source>
        <dbReference type="Proteomes" id="UP000523955"/>
    </source>
</evidence>
<dbReference type="AlphaFoldDB" id="A0A7X0RIV4"/>
<dbReference type="RefSeq" id="WP_185253953.1">
    <property type="nucleotide sequence ID" value="NZ_JACKXE010000001.1"/>
</dbReference>
<dbReference type="Proteomes" id="UP000523955">
    <property type="component" value="Unassembled WGS sequence"/>
</dbReference>
<protein>
    <recommendedName>
        <fullName evidence="4">DUF222 domain-containing protein</fullName>
    </recommendedName>
</protein>
<dbReference type="EMBL" id="JACKXE010000001">
    <property type="protein sequence ID" value="MBB6628945.1"/>
    <property type="molecule type" value="Genomic_DNA"/>
</dbReference>